<dbReference type="SUPFAM" id="SSF53244">
    <property type="entry name" value="MurD-like peptide ligases, peptide-binding domain"/>
    <property type="match status" value="1"/>
</dbReference>
<keyword evidence="5 7" id="KW-0547">Nucleotide-binding</keyword>
<dbReference type="Gene3D" id="3.40.1190.10">
    <property type="entry name" value="Mur-like, catalytic domain"/>
    <property type="match status" value="1"/>
</dbReference>
<dbReference type="UniPathway" id="UPA00219"/>
<dbReference type="Proteomes" id="UP000179324">
    <property type="component" value="Unassembled WGS sequence"/>
</dbReference>
<comment type="caution">
    <text evidence="9">The sequence shown here is derived from an EMBL/GenBank/DDBJ whole genome shotgun (WGS) entry which is preliminary data.</text>
</comment>
<keyword evidence="4 7" id="KW-0436">Ligase</keyword>
<evidence type="ECO:0000259" key="8">
    <source>
        <dbReference type="Pfam" id="PF08245"/>
    </source>
</evidence>
<dbReference type="GO" id="GO:0008764">
    <property type="term" value="F:UDP-N-acetylmuramoylalanine-D-glutamate ligase activity"/>
    <property type="evidence" value="ECO:0007669"/>
    <property type="project" value="UniProtKB-UniRule"/>
</dbReference>
<evidence type="ECO:0000256" key="2">
    <source>
        <dbReference type="ARBA" id="ARBA00004752"/>
    </source>
</evidence>
<dbReference type="InterPro" id="IPR005762">
    <property type="entry name" value="MurD"/>
</dbReference>
<evidence type="ECO:0000256" key="1">
    <source>
        <dbReference type="ARBA" id="ARBA00004496"/>
    </source>
</evidence>
<evidence type="ECO:0000256" key="3">
    <source>
        <dbReference type="ARBA" id="ARBA00022490"/>
    </source>
</evidence>
<dbReference type="InterPro" id="IPR013221">
    <property type="entry name" value="Mur_ligase_cen"/>
</dbReference>
<comment type="function">
    <text evidence="7">Cell wall formation. Catalyzes the addition of glutamate to the nucleotide precursor UDP-N-acetylmuramoyl-L-alanine (UMA).</text>
</comment>
<keyword evidence="7" id="KW-0132">Cell division</keyword>
<comment type="pathway">
    <text evidence="2 7">Cell wall biogenesis; peptidoglycan biosynthesis.</text>
</comment>
<evidence type="ECO:0000313" key="9">
    <source>
        <dbReference type="EMBL" id="OGG37984.1"/>
    </source>
</evidence>
<proteinExistence type="inferred from homology"/>
<dbReference type="HAMAP" id="MF_00639">
    <property type="entry name" value="MurD"/>
    <property type="match status" value="1"/>
</dbReference>
<dbReference type="GO" id="GO:0051301">
    <property type="term" value="P:cell division"/>
    <property type="evidence" value="ECO:0007669"/>
    <property type="project" value="UniProtKB-KW"/>
</dbReference>
<organism evidence="9 10">
    <name type="scientific">Candidatus Jorgensenbacteria bacterium GWC1_48_12</name>
    <dbReference type="NCBI Taxonomy" id="1798469"/>
    <lineage>
        <taxon>Bacteria</taxon>
        <taxon>Candidatus Joergenseniibacteriota</taxon>
    </lineage>
</organism>
<name>A0A1F6BM36_9BACT</name>
<comment type="catalytic activity">
    <reaction evidence="7">
        <text>UDP-N-acetyl-alpha-D-muramoyl-L-alanine + D-glutamate + ATP = UDP-N-acetyl-alpha-D-muramoyl-L-alanyl-D-glutamate + ADP + phosphate + H(+)</text>
        <dbReference type="Rhea" id="RHEA:16429"/>
        <dbReference type="ChEBI" id="CHEBI:15378"/>
        <dbReference type="ChEBI" id="CHEBI:29986"/>
        <dbReference type="ChEBI" id="CHEBI:30616"/>
        <dbReference type="ChEBI" id="CHEBI:43474"/>
        <dbReference type="ChEBI" id="CHEBI:83898"/>
        <dbReference type="ChEBI" id="CHEBI:83900"/>
        <dbReference type="ChEBI" id="CHEBI:456216"/>
        <dbReference type="EC" id="6.3.2.9"/>
    </reaction>
</comment>
<dbReference type="Pfam" id="PF21799">
    <property type="entry name" value="MurD-like_N"/>
    <property type="match status" value="1"/>
</dbReference>
<accession>A0A1F6BM36</accession>
<dbReference type="GO" id="GO:0071555">
    <property type="term" value="P:cell wall organization"/>
    <property type="evidence" value="ECO:0007669"/>
    <property type="project" value="UniProtKB-KW"/>
</dbReference>
<sequence length="451" mass="50760">MSIGFKNKKVLVMGLGLLGGGVATVNWLVKHGAKVTVTDLRTRRELAPSIQALGPTAKKVRFVLGKHRVADFRNNEIVVVNPGVRRESEYLKIAKKAGAELENEASIFFRVCRNPIIGVTGTRGKTTTANWLHHILKKKYPKAVLTGNSSASPMLSVLDKLDGRNPVVVELSSWHLEFLPKSGKVPHVALITNLYPDHLNRYPSMKNYALAKANIFLGQSEDDFLLLNKDNSWTKFFRSRKPKSRIAYFPANVGIDLKKFKKIYGLHNFYNLNAAILVARHFGVPLPEIKKALKTLPKMRFRQEIVLKKKNLTVVNDTTATTPEATRAALLRFAGRENLVLIAGGTDKRLDFSGWAKTVKKLVKPANLYLLEGSATEKMVRELKKIGYFKKIEPQLFEKLESLLKVVRRSRVTNCQLPVTILFSPGATSFEKFKNEFDRGEKFNRFSLSAF</sequence>
<dbReference type="PANTHER" id="PTHR43692:SF1">
    <property type="entry name" value="UDP-N-ACETYLMURAMOYLALANINE--D-GLUTAMATE LIGASE"/>
    <property type="match status" value="1"/>
</dbReference>
<feature type="binding site" evidence="7">
    <location>
        <begin position="121"/>
        <end position="127"/>
    </location>
    <ligand>
        <name>ATP</name>
        <dbReference type="ChEBI" id="CHEBI:30616"/>
    </ligand>
</feature>
<dbReference type="PANTHER" id="PTHR43692">
    <property type="entry name" value="UDP-N-ACETYLMURAMOYLALANINE--D-GLUTAMATE LIGASE"/>
    <property type="match status" value="1"/>
</dbReference>
<dbReference type="SUPFAM" id="SSF53623">
    <property type="entry name" value="MurD-like peptide ligases, catalytic domain"/>
    <property type="match status" value="1"/>
</dbReference>
<dbReference type="InterPro" id="IPR036615">
    <property type="entry name" value="Mur_ligase_C_dom_sf"/>
</dbReference>
<keyword evidence="7" id="KW-0133">Cell shape</keyword>
<dbReference type="InterPro" id="IPR036565">
    <property type="entry name" value="Mur-like_cat_sf"/>
</dbReference>
<keyword evidence="6 7" id="KW-0067">ATP-binding</keyword>
<dbReference type="GO" id="GO:0005524">
    <property type="term" value="F:ATP binding"/>
    <property type="evidence" value="ECO:0007669"/>
    <property type="project" value="UniProtKB-UniRule"/>
</dbReference>
<evidence type="ECO:0000256" key="7">
    <source>
        <dbReference type="HAMAP-Rule" id="MF_00639"/>
    </source>
</evidence>
<dbReference type="GO" id="GO:0008360">
    <property type="term" value="P:regulation of cell shape"/>
    <property type="evidence" value="ECO:0007669"/>
    <property type="project" value="UniProtKB-KW"/>
</dbReference>
<dbReference type="Gene3D" id="3.40.50.720">
    <property type="entry name" value="NAD(P)-binding Rossmann-like Domain"/>
    <property type="match status" value="1"/>
</dbReference>
<feature type="domain" description="Mur ligase central" evidence="8">
    <location>
        <begin position="119"/>
        <end position="245"/>
    </location>
</feature>
<comment type="similarity">
    <text evidence="7">Belongs to the MurCDEF family.</text>
</comment>
<gene>
    <name evidence="7" type="primary">murD</name>
    <name evidence="9" type="ORF">A2127_02760</name>
</gene>
<dbReference type="SUPFAM" id="SSF51984">
    <property type="entry name" value="MurCD N-terminal domain"/>
    <property type="match status" value="1"/>
</dbReference>
<keyword evidence="7" id="KW-0573">Peptidoglycan synthesis</keyword>
<dbReference type="Gene3D" id="3.90.190.20">
    <property type="entry name" value="Mur ligase, C-terminal domain"/>
    <property type="match status" value="1"/>
</dbReference>
<dbReference type="Pfam" id="PF08245">
    <property type="entry name" value="Mur_ligase_M"/>
    <property type="match status" value="1"/>
</dbReference>
<reference evidence="9 10" key="1">
    <citation type="journal article" date="2016" name="Nat. Commun.">
        <title>Thousands of microbial genomes shed light on interconnected biogeochemical processes in an aquifer system.</title>
        <authorList>
            <person name="Anantharaman K."/>
            <person name="Brown C.T."/>
            <person name="Hug L.A."/>
            <person name="Sharon I."/>
            <person name="Castelle C.J."/>
            <person name="Probst A.J."/>
            <person name="Thomas B.C."/>
            <person name="Singh A."/>
            <person name="Wilkins M.J."/>
            <person name="Karaoz U."/>
            <person name="Brodie E.L."/>
            <person name="Williams K.H."/>
            <person name="Hubbard S.S."/>
            <person name="Banfield J.F."/>
        </authorList>
    </citation>
    <scope>NUCLEOTIDE SEQUENCE [LARGE SCALE GENOMIC DNA]</scope>
</reference>
<evidence type="ECO:0000313" key="10">
    <source>
        <dbReference type="Proteomes" id="UP000179324"/>
    </source>
</evidence>
<dbReference type="AlphaFoldDB" id="A0A1F6BM36"/>
<protein>
    <recommendedName>
        <fullName evidence="7">UDP-N-acetylmuramoylalanine--D-glutamate ligase</fullName>
        <ecNumber evidence="7">6.3.2.9</ecNumber>
    </recommendedName>
    <alternativeName>
        <fullName evidence="7">D-glutamic acid-adding enzyme</fullName>
    </alternativeName>
    <alternativeName>
        <fullName evidence="7">UDP-N-acetylmuramoyl-L-alanyl-D-glutamate synthetase</fullName>
    </alternativeName>
</protein>
<dbReference type="NCBIfam" id="TIGR01087">
    <property type="entry name" value="murD"/>
    <property type="match status" value="1"/>
</dbReference>
<evidence type="ECO:0000256" key="6">
    <source>
        <dbReference type="ARBA" id="ARBA00022840"/>
    </source>
</evidence>
<keyword evidence="7" id="KW-0961">Cell wall biogenesis/degradation</keyword>
<keyword evidence="7" id="KW-0131">Cell cycle</keyword>
<dbReference type="GO" id="GO:0009252">
    <property type="term" value="P:peptidoglycan biosynthetic process"/>
    <property type="evidence" value="ECO:0007669"/>
    <property type="project" value="UniProtKB-UniRule"/>
</dbReference>
<dbReference type="GO" id="GO:0005737">
    <property type="term" value="C:cytoplasm"/>
    <property type="evidence" value="ECO:0007669"/>
    <property type="project" value="UniProtKB-SubCell"/>
</dbReference>
<dbReference type="EC" id="6.3.2.9" evidence="7"/>
<keyword evidence="3 7" id="KW-0963">Cytoplasm</keyword>
<dbReference type="EMBL" id="MFKI01000038">
    <property type="protein sequence ID" value="OGG37984.1"/>
    <property type="molecule type" value="Genomic_DNA"/>
</dbReference>
<comment type="subcellular location">
    <subcellularLocation>
        <location evidence="1 7">Cytoplasm</location>
    </subcellularLocation>
</comment>
<evidence type="ECO:0000256" key="5">
    <source>
        <dbReference type="ARBA" id="ARBA00022741"/>
    </source>
</evidence>
<evidence type="ECO:0000256" key="4">
    <source>
        <dbReference type="ARBA" id="ARBA00022598"/>
    </source>
</evidence>